<evidence type="ECO:0000256" key="2">
    <source>
        <dbReference type="ARBA" id="ARBA00022857"/>
    </source>
</evidence>
<dbReference type="InterPro" id="IPR002347">
    <property type="entry name" value="SDR_fam"/>
</dbReference>
<protein>
    <submittedName>
        <fullName evidence="4">Short-chain dehydrogenase/reductase SDR</fullName>
    </submittedName>
</protein>
<accession>W0HZ68</accession>
<sequence>MSKIAIITGASRGLGKSMALNLADKGRDIILTYRSQQEPAQAVVREIEQKGRKAVALRLDVQRADSFDEFAARVRQALSETFQRDNYDILINNAGTGLFASFMETREDDFMQMMNEHIKAPFFLSQKLLPLMQDGGRVLNVSSGLTRVSYPGFAAYSIMKMAVEALTLYMARELGPRGITVNTLAPGAIATDFAGGAVRDTPGLNDEFARMTALGRVGIAQDIGGAVAALLEDGAGWVNAQRIEISGGQNI</sequence>
<dbReference type="OrthoDB" id="9803333at2"/>
<dbReference type="HOGENOM" id="CLU_010194_1_3_6"/>
<evidence type="ECO:0000256" key="3">
    <source>
        <dbReference type="ARBA" id="ARBA00023002"/>
    </source>
</evidence>
<evidence type="ECO:0000313" key="5">
    <source>
        <dbReference type="Proteomes" id="UP000019028"/>
    </source>
</evidence>
<organism evidence="4 5">
    <name type="scientific">Sodalis praecaptivus</name>
    <dbReference type="NCBI Taxonomy" id="1239307"/>
    <lineage>
        <taxon>Bacteria</taxon>
        <taxon>Pseudomonadati</taxon>
        <taxon>Pseudomonadota</taxon>
        <taxon>Gammaproteobacteria</taxon>
        <taxon>Enterobacterales</taxon>
        <taxon>Bruguierivoracaceae</taxon>
        <taxon>Sodalis</taxon>
    </lineage>
</organism>
<dbReference type="Proteomes" id="UP000019028">
    <property type="component" value="Plasmid pHS1"/>
</dbReference>
<dbReference type="PATRIC" id="fig|1239307.3.peg.4627"/>
<dbReference type="RefSeq" id="WP_025424273.1">
    <property type="nucleotide sequence ID" value="NZ_CP006570.1"/>
</dbReference>
<dbReference type="EMBL" id="CP006570">
    <property type="protein sequence ID" value="AHF79146.1"/>
    <property type="molecule type" value="Genomic_DNA"/>
</dbReference>
<dbReference type="KEGG" id="sod:Sant_P0100"/>
<dbReference type="InterPro" id="IPR036291">
    <property type="entry name" value="NAD(P)-bd_dom_sf"/>
</dbReference>
<dbReference type="InterPro" id="IPR050259">
    <property type="entry name" value="SDR"/>
</dbReference>
<dbReference type="PANTHER" id="PTHR42879">
    <property type="entry name" value="3-OXOACYL-(ACYL-CARRIER-PROTEIN) REDUCTASE"/>
    <property type="match status" value="1"/>
</dbReference>
<dbReference type="Gene3D" id="3.40.50.720">
    <property type="entry name" value="NAD(P)-binding Rossmann-like Domain"/>
    <property type="match status" value="1"/>
</dbReference>
<dbReference type="SUPFAM" id="SSF51735">
    <property type="entry name" value="NAD(P)-binding Rossmann-fold domains"/>
    <property type="match status" value="1"/>
</dbReference>
<evidence type="ECO:0000313" key="4">
    <source>
        <dbReference type="EMBL" id="AHF79146.1"/>
    </source>
</evidence>
<keyword evidence="4" id="KW-0614">Plasmid</keyword>
<gene>
    <name evidence="4" type="ORF">Sant_P0100</name>
</gene>
<dbReference type="Pfam" id="PF13561">
    <property type="entry name" value="adh_short_C2"/>
    <property type="match status" value="1"/>
</dbReference>
<dbReference type="FunFam" id="3.40.50.720:FF:000374">
    <property type="entry name" value="3-oxoacyl-(Acyl-carrier-protein) reductase"/>
    <property type="match status" value="1"/>
</dbReference>
<dbReference type="AlphaFoldDB" id="W0HZ68"/>
<geneLocation type="plasmid" evidence="4 5">
    <name>pHS1</name>
</geneLocation>
<dbReference type="GO" id="GO:0016491">
    <property type="term" value="F:oxidoreductase activity"/>
    <property type="evidence" value="ECO:0007669"/>
    <property type="project" value="UniProtKB-KW"/>
</dbReference>
<keyword evidence="3" id="KW-0560">Oxidoreductase</keyword>
<keyword evidence="2" id="KW-0521">NADP</keyword>
<reference evidence="4 5" key="1">
    <citation type="journal article" date="2014" name="Genome Biol. Evol.">
        <title>Genome degeneration and adaptation in a nascent stage of symbiosis.</title>
        <authorList>
            <person name="Oakeson K.F."/>
            <person name="Gil R."/>
            <person name="Clayton A.L."/>
            <person name="Dunn D.M."/>
            <person name="von Niederhausern A.C."/>
            <person name="Hamil C."/>
            <person name="Aoyagi A."/>
            <person name="Duval B."/>
            <person name="Baca A."/>
            <person name="Silva F.J."/>
            <person name="Vallier A."/>
            <person name="Jackson D.G."/>
            <person name="Latorre A."/>
            <person name="Weiss R.B."/>
            <person name="Heddi A."/>
            <person name="Moya A."/>
            <person name="Dale C."/>
        </authorList>
    </citation>
    <scope>NUCLEOTIDE SEQUENCE [LARGE SCALE GENOMIC DNA]</scope>
    <source>
        <strain evidence="4 5">HS1</strain>
        <plasmid evidence="5">Plasmid pHS1</plasmid>
    </source>
</reference>
<keyword evidence="5" id="KW-1185">Reference proteome</keyword>
<evidence type="ECO:0000256" key="1">
    <source>
        <dbReference type="ARBA" id="ARBA00006484"/>
    </source>
</evidence>
<dbReference type="PANTHER" id="PTHR42879:SF2">
    <property type="entry name" value="3-OXOACYL-[ACYL-CARRIER-PROTEIN] REDUCTASE FABG"/>
    <property type="match status" value="1"/>
</dbReference>
<comment type="similarity">
    <text evidence="1">Belongs to the short-chain dehydrogenases/reductases (SDR) family.</text>
</comment>
<dbReference type="PRINTS" id="PR00080">
    <property type="entry name" value="SDRFAMILY"/>
</dbReference>
<name>W0HZ68_9GAMM</name>
<proteinExistence type="inferred from homology"/>
<dbReference type="PRINTS" id="PR00081">
    <property type="entry name" value="GDHRDH"/>
</dbReference>